<proteinExistence type="predicted"/>
<sequence length="40" mass="4672">MLVLYSLRSPSKQICAFLKWKKAFLECEKRLPLIASKAFL</sequence>
<organism evidence="1 2">
    <name type="scientific">Prevotella veroralis F0319</name>
    <dbReference type="NCBI Taxonomy" id="649761"/>
    <lineage>
        <taxon>Bacteria</taxon>
        <taxon>Pseudomonadati</taxon>
        <taxon>Bacteroidota</taxon>
        <taxon>Bacteroidia</taxon>
        <taxon>Bacteroidales</taxon>
        <taxon>Prevotellaceae</taxon>
        <taxon>Prevotella</taxon>
    </lineage>
</organism>
<gene>
    <name evidence="1" type="ORF">HMPREF0973_00510</name>
</gene>
<dbReference type="EMBL" id="ACVA01000013">
    <property type="protein sequence ID" value="EEX19569.1"/>
    <property type="molecule type" value="Genomic_DNA"/>
</dbReference>
<evidence type="ECO:0000313" key="1">
    <source>
        <dbReference type="EMBL" id="EEX19569.1"/>
    </source>
</evidence>
<name>C9MLN5_9BACT</name>
<dbReference type="AlphaFoldDB" id="C9MLN5"/>
<protein>
    <submittedName>
        <fullName evidence="1">Uncharacterized protein</fullName>
    </submittedName>
</protein>
<dbReference type="Proteomes" id="UP000003327">
    <property type="component" value="Unassembled WGS sequence"/>
</dbReference>
<dbReference type="HOGENOM" id="CLU_3294590_0_0_10"/>
<evidence type="ECO:0000313" key="2">
    <source>
        <dbReference type="Proteomes" id="UP000003327"/>
    </source>
</evidence>
<keyword evidence="2" id="KW-1185">Reference proteome</keyword>
<reference evidence="1 2" key="1">
    <citation type="submission" date="2009-09" db="EMBL/GenBank/DDBJ databases">
        <authorList>
            <person name="Weinstock G."/>
            <person name="Sodergren E."/>
            <person name="Clifton S."/>
            <person name="Fulton L."/>
            <person name="Fulton B."/>
            <person name="Courtney L."/>
            <person name="Fronick C."/>
            <person name="Harrison M."/>
            <person name="Strong C."/>
            <person name="Farmer C."/>
            <person name="Delahaunty K."/>
            <person name="Markovic C."/>
            <person name="Hall O."/>
            <person name="Minx P."/>
            <person name="Tomlinson C."/>
            <person name="Mitreva M."/>
            <person name="Nelson J."/>
            <person name="Hou S."/>
            <person name="Wollam A."/>
            <person name="Pepin K.H."/>
            <person name="Johnson M."/>
            <person name="Bhonagiri V."/>
            <person name="Nash W.E."/>
            <person name="Warren W."/>
            <person name="Chinwalla A."/>
            <person name="Mardis E.R."/>
            <person name="Wilson R.K."/>
        </authorList>
    </citation>
    <scope>NUCLEOTIDE SEQUENCE [LARGE SCALE GENOMIC DNA]</scope>
    <source>
        <strain evidence="1 2">F0319</strain>
    </source>
</reference>
<accession>C9MLN5</accession>
<comment type="caution">
    <text evidence="1">The sequence shown here is derived from an EMBL/GenBank/DDBJ whole genome shotgun (WGS) entry which is preliminary data.</text>
</comment>